<keyword evidence="4 11" id="KW-0349">Heme</keyword>
<evidence type="ECO:0000256" key="5">
    <source>
        <dbReference type="ARBA" id="ARBA00022723"/>
    </source>
</evidence>
<feature type="domain" description="Cytochrome c" evidence="14">
    <location>
        <begin position="205"/>
        <end position="322"/>
    </location>
</feature>
<feature type="binding site" description="axial binding residue" evidence="12">
    <location>
        <position position="223"/>
    </location>
    <ligand>
        <name>heme c</name>
        <dbReference type="ChEBI" id="CHEBI:61717"/>
        <label>2</label>
    </ligand>
    <ligandPart>
        <name>Fe</name>
        <dbReference type="ChEBI" id="CHEBI:18248"/>
    </ligandPart>
</feature>
<dbReference type="InterPro" id="IPR026259">
    <property type="entry name" value="MauG/Cytc_peroxidase"/>
</dbReference>
<dbReference type="PIRSF" id="PIRSF000294">
    <property type="entry name" value="Cytochrome-c_peroxidase"/>
    <property type="match status" value="1"/>
</dbReference>
<dbReference type="GO" id="GO:0004130">
    <property type="term" value="F:cytochrome-c peroxidase activity"/>
    <property type="evidence" value="ECO:0007669"/>
    <property type="project" value="TreeGrafter"/>
</dbReference>
<evidence type="ECO:0000256" key="1">
    <source>
        <dbReference type="ARBA" id="ARBA00004418"/>
    </source>
</evidence>
<evidence type="ECO:0000256" key="9">
    <source>
        <dbReference type="ARBA" id="ARBA00023002"/>
    </source>
</evidence>
<evidence type="ECO:0000256" key="3">
    <source>
        <dbReference type="ARBA" id="ARBA00022559"/>
    </source>
</evidence>
<comment type="caution">
    <text evidence="15">The sequence shown here is derived from an EMBL/GenBank/DDBJ whole genome shotgun (WGS) entry which is preliminary data.</text>
</comment>
<evidence type="ECO:0000256" key="7">
    <source>
        <dbReference type="ARBA" id="ARBA00022764"/>
    </source>
</evidence>
<reference evidence="15" key="1">
    <citation type="journal article" date="2020" name="mSystems">
        <title>Genome- and Community-Level Interaction Insights into Carbon Utilization and Element Cycling Functions of Hydrothermarchaeota in Hydrothermal Sediment.</title>
        <authorList>
            <person name="Zhou Z."/>
            <person name="Liu Y."/>
            <person name="Xu W."/>
            <person name="Pan J."/>
            <person name="Luo Z.H."/>
            <person name="Li M."/>
        </authorList>
    </citation>
    <scope>NUCLEOTIDE SEQUENCE [LARGE SCALE GENOMIC DNA]</scope>
    <source>
        <strain evidence="15">SpSt-349</strain>
    </source>
</reference>
<feature type="binding site" description="covalent" evidence="11">
    <location>
        <position position="76"/>
    </location>
    <ligand>
        <name>heme c</name>
        <dbReference type="ChEBI" id="CHEBI:61717"/>
        <label>1</label>
    </ligand>
</feature>
<feature type="binding site" description="covalent" evidence="11">
    <location>
        <position position="222"/>
    </location>
    <ligand>
        <name>heme c</name>
        <dbReference type="ChEBI" id="CHEBI:61717"/>
        <label>2</label>
    </ligand>
</feature>
<keyword evidence="3 15" id="KW-0575">Peroxidase</keyword>
<dbReference type="PROSITE" id="PS51007">
    <property type="entry name" value="CYTC"/>
    <property type="match status" value="2"/>
</dbReference>
<evidence type="ECO:0000259" key="14">
    <source>
        <dbReference type="PROSITE" id="PS51007"/>
    </source>
</evidence>
<evidence type="ECO:0000256" key="6">
    <source>
        <dbReference type="ARBA" id="ARBA00022729"/>
    </source>
</evidence>
<evidence type="ECO:0000256" key="10">
    <source>
        <dbReference type="ARBA" id="ARBA00023004"/>
    </source>
</evidence>
<feature type="binding site" description="axial binding residue" evidence="12">
    <location>
        <position position="93"/>
    </location>
    <ligand>
        <name>heme c</name>
        <dbReference type="ChEBI" id="CHEBI:61717"/>
        <label>1</label>
    </ligand>
    <ligandPart>
        <name>Fe</name>
        <dbReference type="ChEBI" id="CHEBI:18248"/>
    </ligandPart>
</feature>
<keyword evidence="8" id="KW-0249">Electron transport</keyword>
<keyword evidence="7" id="KW-0574">Periplasm</keyword>
<dbReference type="InterPro" id="IPR004852">
    <property type="entry name" value="Di-haem_cyt_c_peroxidsae"/>
</dbReference>
<keyword evidence="6 13" id="KW-0732">Signal</keyword>
<keyword evidence="5 12" id="KW-0479">Metal-binding</keyword>
<evidence type="ECO:0000256" key="8">
    <source>
        <dbReference type="ARBA" id="ARBA00022982"/>
    </source>
</evidence>
<evidence type="ECO:0000256" key="13">
    <source>
        <dbReference type="SAM" id="SignalP"/>
    </source>
</evidence>
<dbReference type="Gene3D" id="1.10.760.10">
    <property type="entry name" value="Cytochrome c-like domain"/>
    <property type="match status" value="2"/>
</dbReference>
<proteinExistence type="predicted"/>
<dbReference type="Pfam" id="PF00034">
    <property type="entry name" value="Cytochrom_C"/>
    <property type="match status" value="1"/>
</dbReference>
<gene>
    <name evidence="15" type="ORF">ENQ87_02210</name>
</gene>
<feature type="domain" description="Cytochrome c" evidence="14">
    <location>
        <begin position="51"/>
        <end position="182"/>
    </location>
</feature>
<evidence type="ECO:0000256" key="12">
    <source>
        <dbReference type="PIRSR" id="PIRSR000294-2"/>
    </source>
</evidence>
<comment type="PTM">
    <text evidence="11">Binds 2 heme groups per subunit.</text>
</comment>
<dbReference type="PANTHER" id="PTHR30600">
    <property type="entry name" value="CYTOCHROME C PEROXIDASE-RELATED"/>
    <property type="match status" value="1"/>
</dbReference>
<dbReference type="PANTHER" id="PTHR30600:SF7">
    <property type="entry name" value="CYTOCHROME C PEROXIDASE-RELATED"/>
    <property type="match status" value="1"/>
</dbReference>
<dbReference type="Pfam" id="PF03150">
    <property type="entry name" value="CCP_MauG"/>
    <property type="match status" value="1"/>
</dbReference>
<dbReference type="InterPro" id="IPR051395">
    <property type="entry name" value="Cytochrome_c_Peroxidase/MauG"/>
</dbReference>
<evidence type="ECO:0000256" key="2">
    <source>
        <dbReference type="ARBA" id="ARBA00022448"/>
    </source>
</evidence>
<protein>
    <submittedName>
        <fullName evidence="15">Cytochrome-c peroxidase</fullName>
    </submittedName>
</protein>
<evidence type="ECO:0000256" key="4">
    <source>
        <dbReference type="ARBA" id="ARBA00022617"/>
    </source>
</evidence>
<comment type="subcellular location">
    <subcellularLocation>
        <location evidence="1">Periplasm</location>
    </subcellularLocation>
</comment>
<dbReference type="GO" id="GO:0046872">
    <property type="term" value="F:metal ion binding"/>
    <property type="evidence" value="ECO:0007669"/>
    <property type="project" value="UniProtKB-KW"/>
</dbReference>
<keyword evidence="2" id="KW-0813">Transport</keyword>
<name>A0A831UAD0_GEOME</name>
<evidence type="ECO:0000313" key="15">
    <source>
        <dbReference type="EMBL" id="HEN41181.1"/>
    </source>
</evidence>
<dbReference type="GO" id="GO:0009055">
    <property type="term" value="F:electron transfer activity"/>
    <property type="evidence" value="ECO:0007669"/>
    <property type="project" value="InterPro"/>
</dbReference>
<feature type="chain" id="PRO_5032870372" evidence="13">
    <location>
        <begin position="22"/>
        <end position="346"/>
    </location>
</feature>
<dbReference type="EMBL" id="DSOV01000007">
    <property type="protein sequence ID" value="HEN41181.1"/>
    <property type="molecule type" value="Genomic_DNA"/>
</dbReference>
<dbReference type="GO" id="GO:0020037">
    <property type="term" value="F:heme binding"/>
    <property type="evidence" value="ECO:0007669"/>
    <property type="project" value="InterPro"/>
</dbReference>
<keyword evidence="9" id="KW-0560">Oxidoreductase</keyword>
<dbReference type="InterPro" id="IPR009056">
    <property type="entry name" value="Cyt_c-like_dom"/>
</dbReference>
<dbReference type="InterPro" id="IPR036909">
    <property type="entry name" value="Cyt_c-like_dom_sf"/>
</dbReference>
<evidence type="ECO:0000256" key="11">
    <source>
        <dbReference type="PIRSR" id="PIRSR000294-1"/>
    </source>
</evidence>
<dbReference type="FunFam" id="1.10.760.10:FF:000004">
    <property type="entry name" value="Cytochrome c peroxidase"/>
    <property type="match status" value="1"/>
</dbReference>
<dbReference type="AlphaFoldDB" id="A0A831UAD0"/>
<keyword evidence="10 12" id="KW-0408">Iron</keyword>
<organism evidence="15">
    <name type="scientific">Geobacter metallireducens</name>
    <dbReference type="NCBI Taxonomy" id="28232"/>
    <lineage>
        <taxon>Bacteria</taxon>
        <taxon>Pseudomonadati</taxon>
        <taxon>Thermodesulfobacteriota</taxon>
        <taxon>Desulfuromonadia</taxon>
        <taxon>Geobacterales</taxon>
        <taxon>Geobacteraceae</taxon>
        <taxon>Geobacter</taxon>
    </lineage>
</organism>
<dbReference type="SUPFAM" id="SSF46626">
    <property type="entry name" value="Cytochrome c"/>
    <property type="match status" value="2"/>
</dbReference>
<feature type="binding site" description="axial binding residue" evidence="12">
    <location>
        <position position="77"/>
    </location>
    <ligand>
        <name>heme c</name>
        <dbReference type="ChEBI" id="CHEBI:61717"/>
        <label>1</label>
    </ligand>
    <ligandPart>
        <name>Fe</name>
        <dbReference type="ChEBI" id="CHEBI:18248"/>
    </ligandPart>
</feature>
<sequence>MKRKSIACAAVLALAAGAAWGKDDVMGRAKGIFKPIPAKAKALKGNPATPARVQLGKMLYFDPRLSSSHLISCNTCHNVGLGGTDILETSIGHGWQKGPRNSPTVLNAVYNIAQFWDGRAEDLAAQAKGPVQASVEMNNKPENLVATLKSIPGYQPLFRKAFPGEADPVTFDNVAKAIEVFEATLVTPDAPFDRYLKGNRKALTATEEQGLALFLDKGCVACHSGINVGGTGYFPFGVKEDPGPEVRPVDDTGRYKVTNTSADKYVFRSPSLRNVAITMPYFHSGKVWNLKDAVKIMGSAQLGISLTDDDAGKITAFLNTLTGKQPVVTHPVLPPNSTATPRPVSN</sequence>
<comment type="cofactor">
    <cofactor evidence="11">
        <name>heme</name>
        <dbReference type="ChEBI" id="CHEBI:30413"/>
    </cofactor>
    <text evidence="11">Binds 2 heme groups.</text>
</comment>
<feature type="binding site" description="covalent" evidence="11">
    <location>
        <position position="219"/>
    </location>
    <ligand>
        <name>heme c</name>
        <dbReference type="ChEBI" id="CHEBI:61717"/>
        <label>2</label>
    </ligand>
</feature>
<feature type="signal peptide" evidence="13">
    <location>
        <begin position="1"/>
        <end position="21"/>
    </location>
</feature>
<dbReference type="GO" id="GO:0042597">
    <property type="term" value="C:periplasmic space"/>
    <property type="evidence" value="ECO:0007669"/>
    <property type="project" value="UniProtKB-SubCell"/>
</dbReference>
<feature type="binding site" description="axial binding residue" evidence="12">
    <location>
        <position position="297"/>
    </location>
    <ligand>
        <name>heme c</name>
        <dbReference type="ChEBI" id="CHEBI:61717"/>
        <label>2</label>
    </ligand>
    <ligandPart>
        <name>Fe</name>
        <dbReference type="ChEBI" id="CHEBI:18248"/>
    </ligandPart>
</feature>
<feature type="binding site" description="covalent" evidence="11">
    <location>
        <position position="73"/>
    </location>
    <ligand>
        <name>heme c</name>
        <dbReference type="ChEBI" id="CHEBI:61717"/>
        <label>1</label>
    </ligand>
</feature>
<accession>A0A831UAD0</accession>